<feature type="compositionally biased region" description="Polar residues" evidence="1">
    <location>
        <begin position="231"/>
        <end position="244"/>
    </location>
</feature>
<feature type="region of interest" description="Disordered" evidence="1">
    <location>
        <begin position="57"/>
        <end position="87"/>
    </location>
</feature>
<feature type="signal peptide" evidence="2">
    <location>
        <begin position="1"/>
        <end position="27"/>
    </location>
</feature>
<dbReference type="EMBL" id="HBGE01087589">
    <property type="protein sequence ID" value="CAD9175362.1"/>
    <property type="molecule type" value="Transcribed_RNA"/>
</dbReference>
<accession>A0A7S1WLP2</accession>
<protein>
    <submittedName>
        <fullName evidence="3">Uncharacterized protein</fullName>
    </submittedName>
</protein>
<feature type="compositionally biased region" description="Polar residues" evidence="1">
    <location>
        <begin position="204"/>
        <end position="222"/>
    </location>
</feature>
<sequence length="254" mass="26026">MVRCTRAAARLAALALPWALYIDCVAAHDAAPISSVLVGSGLIQVGTKLRTEVERVRQLEGEPPKSVPSVPATATAESPGARGADAAGGANATVWLQGVESLARGTEASTEASIAGDRASREVWAALLQGGGKLTSWATGRAGVPLQVGVLLLPVAIVLAGVGMCSAVRCDRSVWRPLFRTTSSSSPGRSHGGGTSTFAGIMHPTTSGASEKSQSAGVTRTRSSSSSGSSQPRWTASRNVNYPQCHTHVPEDSS</sequence>
<reference evidence="3" key="1">
    <citation type="submission" date="2021-01" db="EMBL/GenBank/DDBJ databases">
        <authorList>
            <person name="Corre E."/>
            <person name="Pelletier E."/>
            <person name="Niang G."/>
            <person name="Scheremetjew M."/>
            <person name="Finn R."/>
            <person name="Kale V."/>
            <person name="Holt S."/>
            <person name="Cochrane G."/>
            <person name="Meng A."/>
            <person name="Brown T."/>
            <person name="Cohen L."/>
        </authorList>
    </citation>
    <scope>NUCLEOTIDE SEQUENCE</scope>
    <source>
        <strain evidence="3">OF101</strain>
    </source>
</reference>
<dbReference type="AlphaFoldDB" id="A0A7S1WLP2"/>
<organism evidence="3">
    <name type="scientific">Alexandrium catenella</name>
    <name type="common">Red tide dinoflagellate</name>
    <name type="synonym">Gonyaulax catenella</name>
    <dbReference type="NCBI Taxonomy" id="2925"/>
    <lineage>
        <taxon>Eukaryota</taxon>
        <taxon>Sar</taxon>
        <taxon>Alveolata</taxon>
        <taxon>Dinophyceae</taxon>
        <taxon>Gonyaulacales</taxon>
        <taxon>Pyrocystaceae</taxon>
        <taxon>Alexandrium</taxon>
    </lineage>
</organism>
<evidence type="ECO:0000256" key="1">
    <source>
        <dbReference type="SAM" id="MobiDB-lite"/>
    </source>
</evidence>
<proteinExistence type="predicted"/>
<feature type="chain" id="PRO_5030958639" evidence="2">
    <location>
        <begin position="28"/>
        <end position="254"/>
    </location>
</feature>
<keyword evidence="2" id="KW-0732">Signal</keyword>
<evidence type="ECO:0000313" key="3">
    <source>
        <dbReference type="EMBL" id="CAD9175362.1"/>
    </source>
</evidence>
<gene>
    <name evidence="3" type="ORF">ACAT0790_LOCUS52131</name>
</gene>
<evidence type="ECO:0000256" key="2">
    <source>
        <dbReference type="SAM" id="SignalP"/>
    </source>
</evidence>
<name>A0A7S1WLP2_ALECA</name>
<feature type="region of interest" description="Disordered" evidence="1">
    <location>
        <begin position="179"/>
        <end position="254"/>
    </location>
</feature>